<sequence>MSSPDTPLISVMMSVYNAERYVAEAIQSILGQTEGRFEFLIVNDGSRDASGSIIDRYAAQDSRIRAIHQENRGLIVSLNRMLDEARAPLVARMDSDDVSRPERFAVQLAWMQAHPDIAVLGTNTDELDADGAFFPCSDFHPEHPADIRERLMAASAMCHPSVMMRRDVIRALGGYRAAFRHCEDYDLWLRVSERHDLYNLPDRLFLYRRSPDQVSEKHILVQAIGAACARYAAQQRRAGLPDPFEGATSLPSLDQIDAVLGSSGVGARMRLEVIDSIKYSPEAMSGGGLELMQAHLRDGGTKQGFWRTAGRMVKMGMIPQALTLSLDLMRY</sequence>
<evidence type="ECO:0000256" key="1">
    <source>
        <dbReference type="ARBA" id="ARBA00006739"/>
    </source>
</evidence>
<dbReference type="Pfam" id="PF00535">
    <property type="entry name" value="Glycos_transf_2"/>
    <property type="match status" value="1"/>
</dbReference>
<evidence type="ECO:0000313" key="5">
    <source>
        <dbReference type="EMBL" id="MBA1375506.1"/>
    </source>
</evidence>
<dbReference type="InterPro" id="IPR050834">
    <property type="entry name" value="Glycosyltransf_2"/>
</dbReference>
<dbReference type="AlphaFoldDB" id="A0A7V8RFH4"/>
<comment type="similarity">
    <text evidence="1">Belongs to the glycosyltransferase 2 family.</text>
</comment>
<evidence type="ECO:0000259" key="4">
    <source>
        <dbReference type="Pfam" id="PF00535"/>
    </source>
</evidence>
<keyword evidence="3 5" id="KW-0808">Transferase</keyword>
<keyword evidence="6" id="KW-1185">Reference proteome</keyword>
<feature type="domain" description="Glycosyltransferase 2-like" evidence="4">
    <location>
        <begin position="10"/>
        <end position="172"/>
    </location>
</feature>
<gene>
    <name evidence="5" type="ORF">FG486_14245</name>
</gene>
<dbReference type="PANTHER" id="PTHR43685">
    <property type="entry name" value="GLYCOSYLTRANSFERASE"/>
    <property type="match status" value="1"/>
</dbReference>
<evidence type="ECO:0000256" key="3">
    <source>
        <dbReference type="ARBA" id="ARBA00022679"/>
    </source>
</evidence>
<evidence type="ECO:0000313" key="6">
    <source>
        <dbReference type="Proteomes" id="UP000589292"/>
    </source>
</evidence>
<name>A0A7V8RFH4_9SPHN</name>
<dbReference type="InterPro" id="IPR029044">
    <property type="entry name" value="Nucleotide-diphossugar_trans"/>
</dbReference>
<dbReference type="Gene3D" id="3.90.550.10">
    <property type="entry name" value="Spore Coat Polysaccharide Biosynthesis Protein SpsA, Chain A"/>
    <property type="match status" value="1"/>
</dbReference>
<dbReference type="GO" id="GO:0016757">
    <property type="term" value="F:glycosyltransferase activity"/>
    <property type="evidence" value="ECO:0007669"/>
    <property type="project" value="UniProtKB-KW"/>
</dbReference>
<evidence type="ECO:0000256" key="2">
    <source>
        <dbReference type="ARBA" id="ARBA00022676"/>
    </source>
</evidence>
<dbReference type="InterPro" id="IPR001173">
    <property type="entry name" value="Glyco_trans_2-like"/>
</dbReference>
<dbReference type="PANTHER" id="PTHR43685:SF5">
    <property type="entry name" value="GLYCOSYLTRANSFERASE EPSE-RELATED"/>
    <property type="match status" value="1"/>
</dbReference>
<comment type="caution">
    <text evidence="5">The sequence shown here is derived from an EMBL/GenBank/DDBJ whole genome shotgun (WGS) entry which is preliminary data.</text>
</comment>
<keyword evidence="2" id="KW-0328">Glycosyltransferase</keyword>
<dbReference type="EMBL" id="VDES01000003">
    <property type="protein sequence ID" value="MBA1375506.1"/>
    <property type="molecule type" value="Genomic_DNA"/>
</dbReference>
<reference evidence="5 6" key="1">
    <citation type="journal article" date="1994" name="Int. J. Syst. Bacteriol.">
        <title>Phylogenetic positions of novel aerobic, bacteriochlorophyll a-containing bacteria and description of Roseococcus thiosulfatophilus gen. nov., sp. nov., Erythromicrobium ramosum gen. nov., sp. nov., and Erythrobacter litoralis sp. nov.</title>
        <authorList>
            <person name="Yurkov V."/>
            <person name="Stackebrandt E."/>
            <person name="Holmes A."/>
            <person name="Fuerst J.A."/>
            <person name="Hugenholtz P."/>
            <person name="Golecki J."/>
            <person name="Gad'on N."/>
            <person name="Gorlenko V.M."/>
            <person name="Kompantseva E.I."/>
            <person name="Drews G."/>
        </authorList>
    </citation>
    <scope>NUCLEOTIDE SEQUENCE [LARGE SCALE GENOMIC DNA]</scope>
    <source>
        <strain evidence="5 6">KR-99</strain>
    </source>
</reference>
<dbReference type="RefSeq" id="WP_066280727.1">
    <property type="nucleotide sequence ID" value="NZ_BAAAGB010000001.1"/>
</dbReference>
<dbReference type="SUPFAM" id="SSF53448">
    <property type="entry name" value="Nucleotide-diphospho-sugar transferases"/>
    <property type="match status" value="1"/>
</dbReference>
<dbReference type="Proteomes" id="UP000589292">
    <property type="component" value="Unassembled WGS sequence"/>
</dbReference>
<proteinExistence type="inferred from homology"/>
<accession>A0A7V8RFH4</accession>
<protein>
    <submittedName>
        <fullName evidence="5">Glycosyltransferase</fullName>
    </submittedName>
</protein>
<organism evidence="5 6">
    <name type="scientific">Sphingomonas ursincola</name>
    <dbReference type="NCBI Taxonomy" id="56361"/>
    <lineage>
        <taxon>Bacteria</taxon>
        <taxon>Pseudomonadati</taxon>
        <taxon>Pseudomonadota</taxon>
        <taxon>Alphaproteobacteria</taxon>
        <taxon>Sphingomonadales</taxon>
        <taxon>Sphingomonadaceae</taxon>
        <taxon>Sphingomonas</taxon>
    </lineage>
</organism>